<dbReference type="SUPFAM" id="SSF57016">
    <property type="entry name" value="Plant lectins/antimicrobial peptides"/>
    <property type="match status" value="1"/>
</dbReference>
<keyword evidence="8" id="KW-1185">Reference proteome</keyword>
<dbReference type="FunFam" id="3.30.60.10:FF:000003">
    <property type="entry name" value="Class IV chitinase"/>
    <property type="match status" value="1"/>
</dbReference>
<evidence type="ECO:0000313" key="7">
    <source>
        <dbReference type="EMBL" id="CAA2628482.1"/>
    </source>
</evidence>
<sequence>MAPHGLRLVSLALLVAALAVFFLDSTAAQNCGCSSDLCCSRWGYCGTGSEYCGTGCQEGPCDATPPTNPLSYRTSSRRPSSTASPRGRPRLPREELLLPLRLPPSSRLLPGFRHGGHGGRLQARDRRLLCPRYTRDRS</sequence>
<feature type="domain" description="Chitin-binding type-1" evidence="6">
    <location>
        <begin position="28"/>
        <end position="63"/>
    </location>
</feature>
<feature type="region of interest" description="Disordered" evidence="4">
    <location>
        <begin position="67"/>
        <end position="96"/>
    </location>
</feature>
<evidence type="ECO:0000259" key="6">
    <source>
        <dbReference type="PROSITE" id="PS50941"/>
    </source>
</evidence>
<dbReference type="EMBL" id="CACRZD030000011">
    <property type="protein sequence ID" value="CAA6667730.1"/>
    <property type="molecule type" value="Genomic_DNA"/>
</dbReference>
<feature type="disulfide bond" evidence="3">
    <location>
        <begin position="38"/>
        <end position="52"/>
    </location>
</feature>
<name>A0A7I8JC89_SPIIN</name>
<dbReference type="Pfam" id="PF00187">
    <property type="entry name" value="Chitin_bind_1"/>
    <property type="match status" value="1"/>
</dbReference>
<evidence type="ECO:0000313" key="8">
    <source>
        <dbReference type="Proteomes" id="UP001189122"/>
    </source>
</evidence>
<dbReference type="AlphaFoldDB" id="A0A7I8JC89"/>
<evidence type="ECO:0000256" key="3">
    <source>
        <dbReference type="PROSITE-ProRule" id="PRU00261"/>
    </source>
</evidence>
<comment type="caution">
    <text evidence="3">Lacks conserved residue(s) required for the propagation of feature annotation.</text>
</comment>
<dbReference type="PROSITE" id="PS00026">
    <property type="entry name" value="CHIT_BIND_I_1"/>
    <property type="match status" value="1"/>
</dbReference>
<dbReference type="GO" id="GO:0008061">
    <property type="term" value="F:chitin binding"/>
    <property type="evidence" value="ECO:0007669"/>
    <property type="project" value="UniProtKB-UniRule"/>
</dbReference>
<protein>
    <recommendedName>
        <fullName evidence="6">Chitin-binding type-1 domain-containing protein</fullName>
    </recommendedName>
</protein>
<accession>A0A7I8JC89</accession>
<dbReference type="Proteomes" id="UP001189122">
    <property type="component" value="Unassembled WGS sequence"/>
</dbReference>
<evidence type="ECO:0000256" key="2">
    <source>
        <dbReference type="ARBA" id="ARBA00023157"/>
    </source>
</evidence>
<dbReference type="SMART" id="SM00270">
    <property type="entry name" value="ChtBD1"/>
    <property type="match status" value="1"/>
</dbReference>
<feature type="compositionally biased region" description="Low complexity" evidence="4">
    <location>
        <begin position="69"/>
        <end position="86"/>
    </location>
</feature>
<proteinExistence type="predicted"/>
<reference evidence="7 8" key="1">
    <citation type="submission" date="2019-12" db="EMBL/GenBank/DDBJ databases">
        <authorList>
            <person name="Scholz U."/>
            <person name="Mascher M."/>
            <person name="Fiebig A."/>
        </authorList>
    </citation>
    <scope>NUCLEOTIDE SEQUENCE</scope>
</reference>
<feature type="chain" id="PRO_5029862733" description="Chitin-binding type-1 domain-containing protein" evidence="5">
    <location>
        <begin position="29"/>
        <end position="138"/>
    </location>
</feature>
<evidence type="ECO:0000256" key="5">
    <source>
        <dbReference type="SAM" id="SignalP"/>
    </source>
</evidence>
<dbReference type="PRINTS" id="PR00451">
    <property type="entry name" value="CHITINBINDNG"/>
</dbReference>
<keyword evidence="1 3" id="KW-0147">Chitin-binding</keyword>
<dbReference type="EMBL" id="LR743598">
    <property type="protein sequence ID" value="CAA2628482.1"/>
    <property type="molecule type" value="Genomic_DNA"/>
</dbReference>
<gene>
    <name evidence="7" type="ORF">SI7747_11014124</name>
</gene>
<evidence type="ECO:0000256" key="4">
    <source>
        <dbReference type="SAM" id="MobiDB-lite"/>
    </source>
</evidence>
<dbReference type="InterPro" id="IPR036861">
    <property type="entry name" value="Endochitinase-like_sf"/>
</dbReference>
<feature type="signal peptide" evidence="5">
    <location>
        <begin position="1"/>
        <end position="28"/>
    </location>
</feature>
<dbReference type="InterPro" id="IPR001002">
    <property type="entry name" value="Chitin-bd_1"/>
</dbReference>
<keyword evidence="5" id="KW-0732">Signal</keyword>
<dbReference type="InterPro" id="IPR018371">
    <property type="entry name" value="Chitin-binding_1_CS"/>
</dbReference>
<feature type="disulfide bond" evidence="3">
    <location>
        <begin position="33"/>
        <end position="45"/>
    </location>
</feature>
<evidence type="ECO:0000256" key="1">
    <source>
        <dbReference type="ARBA" id="ARBA00022669"/>
    </source>
</evidence>
<keyword evidence="2 3" id="KW-1015">Disulfide bond</keyword>
<dbReference type="Gene3D" id="3.30.60.10">
    <property type="entry name" value="Endochitinase-like"/>
    <property type="match status" value="1"/>
</dbReference>
<dbReference type="PROSITE" id="PS50941">
    <property type="entry name" value="CHIT_BIND_I_2"/>
    <property type="match status" value="1"/>
</dbReference>
<dbReference type="CDD" id="cd00035">
    <property type="entry name" value="ChtBD1"/>
    <property type="match status" value="1"/>
</dbReference>
<organism evidence="7">
    <name type="scientific">Spirodela intermedia</name>
    <name type="common">Intermediate duckweed</name>
    <dbReference type="NCBI Taxonomy" id="51605"/>
    <lineage>
        <taxon>Eukaryota</taxon>
        <taxon>Viridiplantae</taxon>
        <taxon>Streptophyta</taxon>
        <taxon>Embryophyta</taxon>
        <taxon>Tracheophyta</taxon>
        <taxon>Spermatophyta</taxon>
        <taxon>Magnoliopsida</taxon>
        <taxon>Liliopsida</taxon>
        <taxon>Araceae</taxon>
        <taxon>Lemnoideae</taxon>
        <taxon>Spirodela</taxon>
    </lineage>
</organism>